<accession>A0ABT2Y5K0</accession>
<comment type="similarity">
    <text evidence="2">Belongs to the CpsC/CapA family.</text>
</comment>
<keyword evidence="4 7" id="KW-0812">Transmembrane</keyword>
<evidence type="ECO:0000256" key="2">
    <source>
        <dbReference type="ARBA" id="ARBA00006683"/>
    </source>
</evidence>
<gene>
    <name evidence="9" type="ORF">N7548_02745</name>
</gene>
<dbReference type="RefSeq" id="WP_263607890.1">
    <property type="nucleotide sequence ID" value="NZ_JAOVQM010000002.1"/>
</dbReference>
<evidence type="ECO:0000256" key="7">
    <source>
        <dbReference type="SAM" id="Phobius"/>
    </source>
</evidence>
<evidence type="ECO:0000313" key="10">
    <source>
        <dbReference type="Proteomes" id="UP001177160"/>
    </source>
</evidence>
<dbReference type="PANTHER" id="PTHR32309:SF13">
    <property type="entry name" value="FERRIC ENTEROBACTIN TRANSPORT PROTEIN FEPE"/>
    <property type="match status" value="1"/>
</dbReference>
<protein>
    <submittedName>
        <fullName evidence="9">Wzz/FepE/Etk N-terminal domain-containing protein</fullName>
    </submittedName>
</protein>
<keyword evidence="6 7" id="KW-0472">Membrane</keyword>
<dbReference type="Proteomes" id="UP001177160">
    <property type="component" value="Unassembled WGS sequence"/>
</dbReference>
<comment type="subcellular location">
    <subcellularLocation>
        <location evidence="1">Cell membrane</location>
        <topology evidence="1">Multi-pass membrane protein</topology>
    </subcellularLocation>
</comment>
<name>A0ABT2Y5K0_9MOLU</name>
<dbReference type="PANTHER" id="PTHR32309">
    <property type="entry name" value="TYROSINE-PROTEIN KINASE"/>
    <property type="match status" value="1"/>
</dbReference>
<dbReference type="InterPro" id="IPR050445">
    <property type="entry name" value="Bact_polysacc_biosynth/exp"/>
</dbReference>
<evidence type="ECO:0000259" key="8">
    <source>
        <dbReference type="Pfam" id="PF02706"/>
    </source>
</evidence>
<dbReference type="EMBL" id="JAOVQM010000002">
    <property type="protein sequence ID" value="MCV2231737.1"/>
    <property type="molecule type" value="Genomic_DNA"/>
</dbReference>
<feature type="transmembrane region" description="Helical" evidence="7">
    <location>
        <begin position="180"/>
        <end position="200"/>
    </location>
</feature>
<comment type="caution">
    <text evidence="9">The sequence shown here is derived from an EMBL/GenBank/DDBJ whole genome shotgun (WGS) entry which is preliminary data.</text>
</comment>
<keyword evidence="10" id="KW-1185">Reference proteome</keyword>
<sequence>MENQEEKGLSIIELFNLLLKNWLLIGLSTVLVAAIAGVYAFVIATPMYESKSDIIVQVESSSELGYDYTTALRLVPSIAEFMKKDIVLDDVIQTLGLETTMSTAQLRAGLTVTSSNTTFFVYVSYVSDDPEMAKLVADQIVASARKIANENETFSSFKDKISDPTTVAKLGVQTSPNKPLLLIIGVLLGGILGVGIVLVMELTNNTYRTKEELEADFDLQVLGVIPSFEVKEEF</sequence>
<reference evidence="9" key="1">
    <citation type="submission" date="2022-09" db="EMBL/GenBank/DDBJ databases">
        <title>Novel Mycoplasma species identified in domestic and wild animals.</title>
        <authorList>
            <person name="Volokhov D.V."/>
            <person name="Furtak V.A."/>
            <person name="Zagorodnyaya T.A."/>
        </authorList>
    </citation>
    <scope>NUCLEOTIDE SEQUENCE</scope>
    <source>
        <strain evidence="9">Oakley</strain>
    </source>
</reference>
<evidence type="ECO:0000256" key="3">
    <source>
        <dbReference type="ARBA" id="ARBA00022475"/>
    </source>
</evidence>
<evidence type="ECO:0000256" key="6">
    <source>
        <dbReference type="ARBA" id="ARBA00023136"/>
    </source>
</evidence>
<evidence type="ECO:0000256" key="1">
    <source>
        <dbReference type="ARBA" id="ARBA00004651"/>
    </source>
</evidence>
<dbReference type="InterPro" id="IPR003856">
    <property type="entry name" value="LPS_length_determ_N"/>
</dbReference>
<evidence type="ECO:0000313" key="9">
    <source>
        <dbReference type="EMBL" id="MCV2231737.1"/>
    </source>
</evidence>
<dbReference type="Pfam" id="PF02706">
    <property type="entry name" value="Wzz"/>
    <property type="match status" value="1"/>
</dbReference>
<keyword evidence="5 7" id="KW-1133">Transmembrane helix</keyword>
<feature type="transmembrane region" description="Helical" evidence="7">
    <location>
        <begin position="22"/>
        <end position="42"/>
    </location>
</feature>
<evidence type="ECO:0000256" key="4">
    <source>
        <dbReference type="ARBA" id="ARBA00022692"/>
    </source>
</evidence>
<proteinExistence type="inferred from homology"/>
<organism evidence="9 10">
    <name type="scientific">Paracholeplasma manati</name>
    <dbReference type="NCBI Taxonomy" id="591373"/>
    <lineage>
        <taxon>Bacteria</taxon>
        <taxon>Bacillati</taxon>
        <taxon>Mycoplasmatota</taxon>
        <taxon>Mollicutes</taxon>
        <taxon>Acholeplasmatales</taxon>
        <taxon>Acholeplasmataceae</taxon>
        <taxon>Paracholeplasma</taxon>
    </lineage>
</organism>
<keyword evidence="3" id="KW-1003">Cell membrane</keyword>
<feature type="domain" description="Polysaccharide chain length determinant N-terminal" evidence="8">
    <location>
        <begin position="9"/>
        <end position="95"/>
    </location>
</feature>
<evidence type="ECO:0000256" key="5">
    <source>
        <dbReference type="ARBA" id="ARBA00022989"/>
    </source>
</evidence>